<dbReference type="Proteomes" id="UP000035579">
    <property type="component" value="Chromosome"/>
</dbReference>
<dbReference type="EMBL" id="CP011509">
    <property type="protein sequence ID" value="AKJ08269.1"/>
    <property type="molecule type" value="Genomic_DNA"/>
</dbReference>
<feature type="region of interest" description="Disordered" evidence="1">
    <location>
        <begin position="142"/>
        <end position="167"/>
    </location>
</feature>
<dbReference type="Proteomes" id="UP000256345">
    <property type="component" value="Unassembled WGS sequence"/>
</dbReference>
<protein>
    <submittedName>
        <fullName evidence="3">Endo-chitinase</fullName>
    </submittedName>
</protein>
<dbReference type="PROSITE" id="PS51257">
    <property type="entry name" value="PROKAR_LIPOPROTEIN"/>
    <property type="match status" value="1"/>
</dbReference>
<name>A0AAC8QIU1_9BACT</name>
<evidence type="ECO:0000256" key="2">
    <source>
        <dbReference type="SAM" id="SignalP"/>
    </source>
</evidence>
<reference evidence="4 6" key="2">
    <citation type="submission" date="2018-08" db="EMBL/GenBank/DDBJ databases">
        <title>Genomic Encyclopedia of Archaeal and Bacterial Type Strains, Phase II (KMG-II): from individual species to whole genera.</title>
        <authorList>
            <person name="Goeker M."/>
        </authorList>
    </citation>
    <scope>NUCLEOTIDE SEQUENCE [LARGE SCALE GENOMIC DNA]</scope>
    <source>
        <strain evidence="4 6">DSM 2261</strain>
    </source>
</reference>
<evidence type="ECO:0000256" key="1">
    <source>
        <dbReference type="SAM" id="MobiDB-lite"/>
    </source>
</evidence>
<evidence type="ECO:0000313" key="3">
    <source>
        <dbReference type="EMBL" id="AKJ08269.1"/>
    </source>
</evidence>
<evidence type="ECO:0000313" key="6">
    <source>
        <dbReference type="Proteomes" id="UP000256345"/>
    </source>
</evidence>
<keyword evidence="6" id="KW-1185">Reference proteome</keyword>
<accession>A0AAC8QIU1</accession>
<gene>
    <name evidence="3" type="ORF">AA314_09895</name>
    <name evidence="4" type="ORF">ATI61_1339</name>
</gene>
<dbReference type="EMBL" id="QUMU01000033">
    <property type="protein sequence ID" value="REG14217.1"/>
    <property type="molecule type" value="Genomic_DNA"/>
</dbReference>
<keyword evidence="2" id="KW-0732">Signal</keyword>
<dbReference type="RefSeq" id="WP_047861073.1">
    <property type="nucleotide sequence ID" value="NZ_CP011509.1"/>
</dbReference>
<evidence type="ECO:0000313" key="4">
    <source>
        <dbReference type="EMBL" id="REG14217.1"/>
    </source>
</evidence>
<organism evidence="3 5">
    <name type="scientific">Archangium gephyra</name>
    <dbReference type="NCBI Taxonomy" id="48"/>
    <lineage>
        <taxon>Bacteria</taxon>
        <taxon>Pseudomonadati</taxon>
        <taxon>Myxococcota</taxon>
        <taxon>Myxococcia</taxon>
        <taxon>Myxococcales</taxon>
        <taxon>Cystobacterineae</taxon>
        <taxon>Archangiaceae</taxon>
        <taxon>Archangium</taxon>
    </lineage>
</organism>
<sequence length="167" mass="18125">MNGKWSRAALITLLTVAGVGGCGAQDDEVDTQAAPLALEIEPDCESVRVSAKLTWPPNHKFRLITLSGGEDLTVTIDSVTQDEPVHEREDRHTSPDARWVEDRTDAVYLRAERSGRGDGRMYRIHFTATREDDDRECTGTVQVGVPHDQGKGSAPVDSGGAYDSFGG</sequence>
<feature type="signal peptide" evidence="2">
    <location>
        <begin position="1"/>
        <end position="24"/>
    </location>
</feature>
<proteinExistence type="predicted"/>
<evidence type="ECO:0000313" key="5">
    <source>
        <dbReference type="Proteomes" id="UP000035579"/>
    </source>
</evidence>
<feature type="chain" id="PRO_5042039263" evidence="2">
    <location>
        <begin position="25"/>
        <end position="167"/>
    </location>
</feature>
<dbReference type="AlphaFoldDB" id="A0AAC8QIU1"/>
<reference evidence="3 5" key="1">
    <citation type="submission" date="2015-05" db="EMBL/GenBank/DDBJ databases">
        <title>Genome assembly of Archangium gephyra DSM 2261.</title>
        <authorList>
            <person name="Sharma G."/>
            <person name="Subramanian S."/>
        </authorList>
    </citation>
    <scope>NUCLEOTIDE SEQUENCE [LARGE SCALE GENOMIC DNA]</scope>
    <source>
        <strain evidence="3 5">DSM 2261</strain>
    </source>
</reference>
<dbReference type="KEGG" id="age:AA314_09895"/>